<evidence type="ECO:0000313" key="2">
    <source>
        <dbReference type="EMBL" id="KAK3742269.1"/>
    </source>
</evidence>
<evidence type="ECO:0000313" key="3">
    <source>
        <dbReference type="Proteomes" id="UP001283361"/>
    </source>
</evidence>
<evidence type="ECO:0000256" key="1">
    <source>
        <dbReference type="SAM" id="MobiDB-lite"/>
    </source>
</evidence>
<proteinExistence type="predicted"/>
<dbReference type="Proteomes" id="UP001283361">
    <property type="component" value="Unassembled WGS sequence"/>
</dbReference>
<sequence>MDAAVLSHPTGRSRSRSKSLLPRATNQRSSKTLMLSASPATIHQTVNDGLSVLNSRDALGGGGEPRTTMITGN</sequence>
<accession>A0AAE0YE00</accession>
<comment type="caution">
    <text evidence="2">The sequence shown here is derived from an EMBL/GenBank/DDBJ whole genome shotgun (WGS) entry which is preliminary data.</text>
</comment>
<gene>
    <name evidence="2" type="ORF">RRG08_006591</name>
</gene>
<dbReference type="EMBL" id="JAWDGP010006366">
    <property type="protein sequence ID" value="KAK3742269.1"/>
    <property type="molecule type" value="Genomic_DNA"/>
</dbReference>
<name>A0AAE0YE00_9GAST</name>
<feature type="region of interest" description="Disordered" evidence="1">
    <location>
        <begin position="1"/>
        <end position="32"/>
    </location>
</feature>
<dbReference type="AlphaFoldDB" id="A0AAE0YE00"/>
<organism evidence="2 3">
    <name type="scientific">Elysia crispata</name>
    <name type="common">lettuce slug</name>
    <dbReference type="NCBI Taxonomy" id="231223"/>
    <lineage>
        <taxon>Eukaryota</taxon>
        <taxon>Metazoa</taxon>
        <taxon>Spiralia</taxon>
        <taxon>Lophotrochozoa</taxon>
        <taxon>Mollusca</taxon>
        <taxon>Gastropoda</taxon>
        <taxon>Heterobranchia</taxon>
        <taxon>Euthyneura</taxon>
        <taxon>Panpulmonata</taxon>
        <taxon>Sacoglossa</taxon>
        <taxon>Placobranchoidea</taxon>
        <taxon>Plakobranchidae</taxon>
        <taxon>Elysia</taxon>
    </lineage>
</organism>
<keyword evidence="3" id="KW-1185">Reference proteome</keyword>
<protein>
    <submittedName>
        <fullName evidence="2">Uncharacterized protein</fullName>
    </submittedName>
</protein>
<reference evidence="2" key="1">
    <citation type="journal article" date="2023" name="G3 (Bethesda)">
        <title>A reference genome for the long-term kleptoplast-retaining sea slug Elysia crispata morphotype clarki.</title>
        <authorList>
            <person name="Eastman K.E."/>
            <person name="Pendleton A.L."/>
            <person name="Shaikh M.A."/>
            <person name="Suttiyut T."/>
            <person name="Ogas R."/>
            <person name="Tomko P."/>
            <person name="Gavelis G."/>
            <person name="Widhalm J.R."/>
            <person name="Wisecaver J.H."/>
        </authorList>
    </citation>
    <scope>NUCLEOTIDE SEQUENCE</scope>
    <source>
        <strain evidence="2">ECLA1</strain>
    </source>
</reference>